<name>A0A6J7EQA9_9ZZZZ</name>
<evidence type="ECO:0000313" key="2">
    <source>
        <dbReference type="EMBL" id="CAB4885346.1"/>
    </source>
</evidence>
<feature type="compositionally biased region" description="Basic and acidic residues" evidence="1">
    <location>
        <begin position="97"/>
        <end position="106"/>
    </location>
</feature>
<dbReference type="GO" id="GO:0003677">
    <property type="term" value="F:DNA binding"/>
    <property type="evidence" value="ECO:0007669"/>
    <property type="project" value="InterPro"/>
</dbReference>
<evidence type="ECO:0000256" key="1">
    <source>
        <dbReference type="SAM" id="MobiDB-lite"/>
    </source>
</evidence>
<accession>A0A6J7EQA9</accession>
<dbReference type="AlphaFoldDB" id="A0A6J7EQA9"/>
<sequence length="113" mass="12220">MAARRYTPPRDWVAPGNEWPNGPFTHDAPVYALVTAAIVARYRASVGDRSLRSVARAAGIDATSLGRTLAGETVPDVHTVAVLEMALDTDLWPARSTLREHTESRPPLDGVDT</sequence>
<proteinExistence type="predicted"/>
<protein>
    <submittedName>
        <fullName evidence="2">Unannotated protein</fullName>
    </submittedName>
</protein>
<gene>
    <name evidence="2" type="ORF">UFOPK3402_01742</name>
</gene>
<reference evidence="2" key="1">
    <citation type="submission" date="2020-05" db="EMBL/GenBank/DDBJ databases">
        <authorList>
            <person name="Chiriac C."/>
            <person name="Salcher M."/>
            <person name="Ghai R."/>
            <person name="Kavagutti S V."/>
        </authorList>
    </citation>
    <scope>NUCLEOTIDE SEQUENCE</scope>
</reference>
<dbReference type="SUPFAM" id="SSF47413">
    <property type="entry name" value="lambda repressor-like DNA-binding domains"/>
    <property type="match status" value="1"/>
</dbReference>
<organism evidence="2">
    <name type="scientific">freshwater metagenome</name>
    <dbReference type="NCBI Taxonomy" id="449393"/>
    <lineage>
        <taxon>unclassified sequences</taxon>
        <taxon>metagenomes</taxon>
        <taxon>ecological metagenomes</taxon>
    </lineage>
</organism>
<dbReference type="InterPro" id="IPR010982">
    <property type="entry name" value="Lambda_DNA-bd_dom_sf"/>
</dbReference>
<dbReference type="EMBL" id="CAFBLS010000266">
    <property type="protein sequence ID" value="CAB4885346.1"/>
    <property type="molecule type" value="Genomic_DNA"/>
</dbReference>
<feature type="region of interest" description="Disordered" evidence="1">
    <location>
        <begin position="94"/>
        <end position="113"/>
    </location>
</feature>